<reference evidence="2 4" key="1">
    <citation type="journal article" date="2017" name="Front. Microbiol.">
        <title>New Insights into the Diversity of the Genus Faecalibacterium.</title>
        <authorList>
            <person name="Benevides L."/>
            <person name="Burman S."/>
            <person name="Martin R."/>
            <person name="Robert V."/>
            <person name="Thomas M."/>
            <person name="Miquel S."/>
            <person name="Chain F."/>
            <person name="Sokol H."/>
            <person name="Bermudez-Humaran L.G."/>
            <person name="Morrison M."/>
            <person name="Langella P."/>
            <person name="Azevedo V.A."/>
            <person name="Chatel J.M."/>
            <person name="Soares S."/>
        </authorList>
    </citation>
    <scope>NUCLEOTIDE SEQUENCE [LARGE SCALE GENOMIC DNA]</scope>
    <source>
        <strain evidence="2 4">CNCM I 4546</strain>
    </source>
</reference>
<dbReference type="EMBL" id="NMTV01000017">
    <property type="protein sequence ID" value="PDX73641.1"/>
    <property type="molecule type" value="Genomic_DNA"/>
</dbReference>
<sequence length="246" mass="28064">MEYKEYGSKNNDIIILLHGGGLSWWNYIDEISLLENEFHIVIPILDGHSGSDTNFTSIESNALEIINFINKNYNGKVKLIGGLSLGGQILLEILSKNPDICECAIIESALVMPMDFTYKMIEPIFNLSYCLISKKWFSKLQFKSLKLKKSLFALYYEDTCKITKDNLIAFMKSNSNYEVKNTLSHTKAKTLVLVGSKERPIMKKSATKIVHLIPNSELEVLQGYYHGDISINHADDYVERVKRLVR</sequence>
<organism evidence="2 4">
    <name type="scientific">Faecalibacterium prausnitzii</name>
    <dbReference type="NCBI Taxonomy" id="853"/>
    <lineage>
        <taxon>Bacteria</taxon>
        <taxon>Bacillati</taxon>
        <taxon>Bacillota</taxon>
        <taxon>Clostridia</taxon>
        <taxon>Eubacteriales</taxon>
        <taxon>Oscillospiraceae</taxon>
        <taxon>Faecalibacterium</taxon>
    </lineage>
</organism>
<dbReference type="InterPro" id="IPR000073">
    <property type="entry name" value="AB_hydrolase_1"/>
</dbReference>
<reference evidence="3 5" key="3">
    <citation type="submission" date="2018-02" db="EMBL/GenBank/DDBJ databases">
        <title>Complete genome sequencing of Faecalibacterium prausnitzii strains isolated from the human gut.</title>
        <authorList>
            <person name="Fitzgerald B.C."/>
            <person name="Shkoporov A.N."/>
            <person name="Ross P.R."/>
            <person name="Hill C."/>
        </authorList>
    </citation>
    <scope>NUCLEOTIDE SEQUENCE [LARGE SCALE GENOMIC DNA]</scope>
    <source>
        <strain evidence="3 5">APC924/119</strain>
    </source>
</reference>
<dbReference type="GO" id="GO:0016787">
    <property type="term" value="F:hydrolase activity"/>
    <property type="evidence" value="ECO:0007669"/>
    <property type="project" value="UniProtKB-KW"/>
</dbReference>
<protein>
    <submittedName>
        <fullName evidence="2">Alpha/beta hydrolase</fullName>
    </submittedName>
</protein>
<dbReference type="InterPro" id="IPR029058">
    <property type="entry name" value="AB_hydrolase_fold"/>
</dbReference>
<evidence type="ECO:0000313" key="5">
    <source>
        <dbReference type="Proteomes" id="UP000250550"/>
    </source>
</evidence>
<dbReference type="SUPFAM" id="SSF53474">
    <property type="entry name" value="alpha/beta-Hydrolases"/>
    <property type="match status" value="1"/>
</dbReference>
<evidence type="ECO:0000313" key="4">
    <source>
        <dbReference type="Proteomes" id="UP000219901"/>
    </source>
</evidence>
<dbReference type="Gene3D" id="3.40.50.1820">
    <property type="entry name" value="alpha/beta hydrolase"/>
    <property type="match status" value="1"/>
</dbReference>
<name>A0A2A7A3C5_9FIRM</name>
<proteinExistence type="predicted"/>
<comment type="caution">
    <text evidence="2">The sequence shown here is derived from an EMBL/GenBank/DDBJ whole genome shotgun (WGS) entry which is preliminary data.</text>
</comment>
<reference evidence="2" key="2">
    <citation type="submission" date="2017-07" db="EMBL/GenBank/DDBJ databases">
        <authorList>
            <person name="Sun Z.S."/>
            <person name="Albrecht U."/>
            <person name="Echele G."/>
            <person name="Lee C.C."/>
        </authorList>
    </citation>
    <scope>NUCLEOTIDE SEQUENCE</scope>
    <source>
        <strain evidence="2">CNCM I 4546</strain>
    </source>
</reference>
<dbReference type="EMBL" id="PRLF01000006">
    <property type="protein sequence ID" value="RAW65669.1"/>
    <property type="molecule type" value="Genomic_DNA"/>
</dbReference>
<dbReference type="Proteomes" id="UP000250550">
    <property type="component" value="Unassembled WGS sequence"/>
</dbReference>
<accession>A0A2A7A3C5</accession>
<evidence type="ECO:0000259" key="1">
    <source>
        <dbReference type="Pfam" id="PF00561"/>
    </source>
</evidence>
<feature type="domain" description="AB hydrolase-1" evidence="1">
    <location>
        <begin position="13"/>
        <end position="116"/>
    </location>
</feature>
<evidence type="ECO:0000313" key="2">
    <source>
        <dbReference type="EMBL" id="PDX73641.1"/>
    </source>
</evidence>
<keyword evidence="2" id="KW-0378">Hydrolase</keyword>
<evidence type="ECO:0000313" key="3">
    <source>
        <dbReference type="EMBL" id="RAW65669.1"/>
    </source>
</evidence>
<dbReference type="RefSeq" id="WP_097782514.1">
    <property type="nucleotide sequence ID" value="NZ_CP157369.1"/>
</dbReference>
<dbReference type="AlphaFoldDB" id="A0A2A7A3C5"/>
<dbReference type="Proteomes" id="UP000219901">
    <property type="component" value="Unassembled WGS sequence"/>
</dbReference>
<dbReference type="Pfam" id="PF00561">
    <property type="entry name" value="Abhydrolase_1"/>
    <property type="match status" value="1"/>
</dbReference>
<gene>
    <name evidence="3" type="ORF">C4N21_06385</name>
    <name evidence="2" type="ORF">CGS55_02230</name>
</gene>